<evidence type="ECO:0000256" key="1">
    <source>
        <dbReference type="SAM" id="Phobius"/>
    </source>
</evidence>
<dbReference type="EMBL" id="CAJVPJ010000295">
    <property type="protein sequence ID" value="CAG8507852.1"/>
    <property type="molecule type" value="Genomic_DNA"/>
</dbReference>
<accession>A0A9N8ZTR4</accession>
<evidence type="ECO:0000313" key="3">
    <source>
        <dbReference type="Proteomes" id="UP000789572"/>
    </source>
</evidence>
<sequence>MPYTVFTPKRKSFLLTLDNTKWHYAHNYYGVPSYTDKPWHRKIPLSLRTSPPKSTSQNLHVSLVDVLIVLGVFTGLCWLYWGIIKLCQILEEWEEWLQTQEEWEEAQRATCANPAIGLKAYAPSETKNNWVWDYVVRTIMIPFVHMKYTITGWISDVFEELPVFAYGFAVELTKAVIFIAIGYVIWAYSTHKVEQKQLEDELYNELVTKLKEQLTNNNEFILEHERLNFYACTNNVAFSIKQRVWLRAEDQLTREIWWVGKKTYGGTVVLYDKRLFY</sequence>
<feature type="transmembrane region" description="Helical" evidence="1">
    <location>
        <begin position="63"/>
        <end position="83"/>
    </location>
</feature>
<dbReference type="AlphaFoldDB" id="A0A9N8ZTR4"/>
<keyword evidence="1" id="KW-0812">Transmembrane</keyword>
<gene>
    <name evidence="2" type="ORF">POCULU_LOCUS2913</name>
</gene>
<dbReference type="Proteomes" id="UP000789572">
    <property type="component" value="Unassembled WGS sequence"/>
</dbReference>
<evidence type="ECO:0000313" key="2">
    <source>
        <dbReference type="EMBL" id="CAG8507852.1"/>
    </source>
</evidence>
<keyword evidence="1" id="KW-1133">Transmembrane helix</keyword>
<keyword evidence="1" id="KW-0472">Membrane</keyword>
<dbReference type="OrthoDB" id="10320306at2759"/>
<keyword evidence="3" id="KW-1185">Reference proteome</keyword>
<organism evidence="2 3">
    <name type="scientific">Paraglomus occultum</name>
    <dbReference type="NCBI Taxonomy" id="144539"/>
    <lineage>
        <taxon>Eukaryota</taxon>
        <taxon>Fungi</taxon>
        <taxon>Fungi incertae sedis</taxon>
        <taxon>Mucoromycota</taxon>
        <taxon>Glomeromycotina</taxon>
        <taxon>Glomeromycetes</taxon>
        <taxon>Paraglomerales</taxon>
        <taxon>Paraglomeraceae</taxon>
        <taxon>Paraglomus</taxon>
    </lineage>
</organism>
<reference evidence="2" key="1">
    <citation type="submission" date="2021-06" db="EMBL/GenBank/DDBJ databases">
        <authorList>
            <person name="Kallberg Y."/>
            <person name="Tangrot J."/>
            <person name="Rosling A."/>
        </authorList>
    </citation>
    <scope>NUCLEOTIDE SEQUENCE</scope>
    <source>
        <strain evidence="2">IA702</strain>
    </source>
</reference>
<comment type="caution">
    <text evidence="2">The sequence shown here is derived from an EMBL/GenBank/DDBJ whole genome shotgun (WGS) entry which is preliminary data.</text>
</comment>
<feature type="transmembrane region" description="Helical" evidence="1">
    <location>
        <begin position="163"/>
        <end position="188"/>
    </location>
</feature>
<proteinExistence type="predicted"/>
<name>A0A9N8ZTR4_9GLOM</name>
<protein>
    <submittedName>
        <fullName evidence="2">9351_t:CDS:1</fullName>
    </submittedName>
</protein>